<dbReference type="SUPFAM" id="SSF52283">
    <property type="entry name" value="Formate/glycerate dehydrogenase catalytic domain-like"/>
    <property type="match status" value="1"/>
</dbReference>
<dbReference type="PANTHER" id="PTHR10996">
    <property type="entry name" value="2-HYDROXYACID DEHYDROGENASE-RELATED"/>
    <property type="match status" value="1"/>
</dbReference>
<accession>A0A7X0D3T1</accession>
<protein>
    <submittedName>
        <fullName evidence="6">Phosphoglycerate dehydrogenase-like enzyme</fullName>
    </submittedName>
</protein>
<keyword evidence="7" id="KW-1185">Reference proteome</keyword>
<dbReference type="Gene3D" id="3.40.50.720">
    <property type="entry name" value="NAD(P)-binding Rossmann-like Domain"/>
    <property type="match status" value="2"/>
</dbReference>
<keyword evidence="2" id="KW-0520">NAD</keyword>
<organism evidence="6 7">
    <name type="scientific">Rhizobium wenxiniae</name>
    <dbReference type="NCBI Taxonomy" id="1737357"/>
    <lineage>
        <taxon>Bacteria</taxon>
        <taxon>Pseudomonadati</taxon>
        <taxon>Pseudomonadota</taxon>
        <taxon>Alphaproteobacteria</taxon>
        <taxon>Hyphomicrobiales</taxon>
        <taxon>Rhizobiaceae</taxon>
        <taxon>Rhizobium/Agrobacterium group</taxon>
        <taxon>Rhizobium</taxon>
    </lineage>
</organism>
<keyword evidence="1 3" id="KW-0560">Oxidoreductase</keyword>
<dbReference type="GO" id="GO:0030267">
    <property type="term" value="F:glyoxylate reductase (NADPH) activity"/>
    <property type="evidence" value="ECO:0007669"/>
    <property type="project" value="TreeGrafter"/>
</dbReference>
<sequence length="343" mass="36706">MNSVEITNRNNAQALDAALRIIVADANLLPHRALLEANLPAGASVTWHERFDEAAAIRDLPGCNVFVGPQFTPGMGKAADSLRLVHVGGAGYDGIKMDALPAGAICANTFNHEASIAEYVAATSVFVRRQFAQQDRALRQGHWASSVYEPERAQLGAIDGATVGIVGYGHIGSRTWKVMRALGARGVAVTAQAVDVEQEGLAWAEDLSGLDRLLAESDVIVLCVPLLPETRHMIGEKQLASMKDTAVLVNVSRGPLIDPDALYSALRDRQIGGAVIDVWYQYPQKGAEAQPSALPFGELDNVLMTPHISGVTRQTFEGRVRDIAANISNLQAGAPLKNVVFTK</sequence>
<dbReference type="AlphaFoldDB" id="A0A7X0D3T1"/>
<dbReference type="Proteomes" id="UP000547879">
    <property type="component" value="Unassembled WGS sequence"/>
</dbReference>
<dbReference type="InterPro" id="IPR006140">
    <property type="entry name" value="D-isomer_DH_NAD-bd"/>
</dbReference>
<dbReference type="InterPro" id="IPR036291">
    <property type="entry name" value="NAD(P)-bd_dom_sf"/>
</dbReference>
<comment type="caution">
    <text evidence="6">The sequence shown here is derived from an EMBL/GenBank/DDBJ whole genome shotgun (WGS) entry which is preliminary data.</text>
</comment>
<dbReference type="GO" id="GO:0051287">
    <property type="term" value="F:NAD binding"/>
    <property type="evidence" value="ECO:0007669"/>
    <property type="project" value="InterPro"/>
</dbReference>
<dbReference type="GO" id="GO:0005829">
    <property type="term" value="C:cytosol"/>
    <property type="evidence" value="ECO:0007669"/>
    <property type="project" value="TreeGrafter"/>
</dbReference>
<evidence type="ECO:0000256" key="3">
    <source>
        <dbReference type="RuleBase" id="RU003719"/>
    </source>
</evidence>
<reference evidence="6 7" key="1">
    <citation type="submission" date="2020-08" db="EMBL/GenBank/DDBJ databases">
        <title>Genomic Encyclopedia of Type Strains, Phase IV (KMG-IV): sequencing the most valuable type-strain genomes for metagenomic binning, comparative biology and taxonomic classification.</title>
        <authorList>
            <person name="Goeker M."/>
        </authorList>
    </citation>
    <scope>NUCLEOTIDE SEQUENCE [LARGE SCALE GENOMIC DNA]</scope>
    <source>
        <strain evidence="6 7">DSM 100734</strain>
    </source>
</reference>
<dbReference type="PANTHER" id="PTHR10996:SF178">
    <property type="entry name" value="2-HYDROXYACID DEHYDROGENASE YGL185C-RELATED"/>
    <property type="match status" value="1"/>
</dbReference>
<dbReference type="Pfam" id="PF00389">
    <property type="entry name" value="2-Hacid_dh"/>
    <property type="match status" value="1"/>
</dbReference>
<dbReference type="Pfam" id="PF02826">
    <property type="entry name" value="2-Hacid_dh_C"/>
    <property type="match status" value="1"/>
</dbReference>
<evidence type="ECO:0000313" key="6">
    <source>
        <dbReference type="EMBL" id="MBB6165806.1"/>
    </source>
</evidence>
<dbReference type="InterPro" id="IPR006139">
    <property type="entry name" value="D-isomer_2_OHA_DH_cat_dom"/>
</dbReference>
<evidence type="ECO:0000256" key="1">
    <source>
        <dbReference type="ARBA" id="ARBA00023002"/>
    </source>
</evidence>
<feature type="domain" description="D-isomer specific 2-hydroxyacid dehydrogenase catalytic" evidence="4">
    <location>
        <begin position="54"/>
        <end position="340"/>
    </location>
</feature>
<dbReference type="PROSITE" id="PS00671">
    <property type="entry name" value="D_2_HYDROXYACID_DH_3"/>
    <property type="match status" value="1"/>
</dbReference>
<evidence type="ECO:0000259" key="4">
    <source>
        <dbReference type="Pfam" id="PF00389"/>
    </source>
</evidence>
<proteinExistence type="inferred from homology"/>
<dbReference type="SUPFAM" id="SSF51735">
    <property type="entry name" value="NAD(P)-binding Rossmann-fold domains"/>
    <property type="match status" value="1"/>
</dbReference>
<name>A0A7X0D3T1_9HYPH</name>
<dbReference type="RefSeq" id="WP_210319736.1">
    <property type="nucleotide sequence ID" value="NZ_BMHW01000013.1"/>
</dbReference>
<dbReference type="EMBL" id="JACHEG010000011">
    <property type="protein sequence ID" value="MBB6165806.1"/>
    <property type="molecule type" value="Genomic_DNA"/>
</dbReference>
<evidence type="ECO:0000256" key="2">
    <source>
        <dbReference type="ARBA" id="ARBA00023027"/>
    </source>
</evidence>
<dbReference type="CDD" id="cd12165">
    <property type="entry name" value="2-Hacid_dh_6"/>
    <property type="match status" value="1"/>
</dbReference>
<evidence type="ECO:0000313" key="7">
    <source>
        <dbReference type="Proteomes" id="UP000547879"/>
    </source>
</evidence>
<dbReference type="InterPro" id="IPR029753">
    <property type="entry name" value="D-isomer_DH_CS"/>
</dbReference>
<evidence type="ECO:0000259" key="5">
    <source>
        <dbReference type="Pfam" id="PF02826"/>
    </source>
</evidence>
<gene>
    <name evidence="6" type="ORF">HNQ72_005654</name>
</gene>
<comment type="similarity">
    <text evidence="3">Belongs to the D-isomer specific 2-hydroxyacid dehydrogenase family.</text>
</comment>
<dbReference type="GO" id="GO:0016618">
    <property type="term" value="F:hydroxypyruvate reductase [NAD(P)H] activity"/>
    <property type="evidence" value="ECO:0007669"/>
    <property type="project" value="TreeGrafter"/>
</dbReference>
<feature type="domain" description="D-isomer specific 2-hydroxyacid dehydrogenase NAD-binding" evidence="5">
    <location>
        <begin position="127"/>
        <end position="309"/>
    </location>
</feature>
<dbReference type="InterPro" id="IPR050223">
    <property type="entry name" value="D-isomer_2-hydroxyacid_DH"/>
</dbReference>